<dbReference type="PANTHER" id="PTHR30055">
    <property type="entry name" value="HTH-TYPE TRANSCRIPTIONAL REGULATOR RUTR"/>
    <property type="match status" value="1"/>
</dbReference>
<evidence type="ECO:0000313" key="9">
    <source>
        <dbReference type="Proteomes" id="UP000659223"/>
    </source>
</evidence>
<keyword evidence="2" id="KW-0805">Transcription regulation</keyword>
<keyword evidence="3 5" id="KW-0238">DNA-binding</keyword>
<dbReference type="Gene3D" id="1.10.357.10">
    <property type="entry name" value="Tetracycline Repressor, domain 2"/>
    <property type="match status" value="1"/>
</dbReference>
<dbReference type="InterPro" id="IPR009057">
    <property type="entry name" value="Homeodomain-like_sf"/>
</dbReference>
<proteinExistence type="predicted"/>
<evidence type="ECO:0000256" key="5">
    <source>
        <dbReference type="PROSITE-ProRule" id="PRU00335"/>
    </source>
</evidence>
<evidence type="ECO:0000256" key="2">
    <source>
        <dbReference type="ARBA" id="ARBA00023015"/>
    </source>
</evidence>
<dbReference type="InterPro" id="IPR004111">
    <property type="entry name" value="Repressor_TetR_C"/>
</dbReference>
<keyword evidence="9" id="KW-1185">Reference proteome</keyword>
<evidence type="ECO:0000256" key="4">
    <source>
        <dbReference type="ARBA" id="ARBA00023163"/>
    </source>
</evidence>
<evidence type="ECO:0000256" key="3">
    <source>
        <dbReference type="ARBA" id="ARBA00023125"/>
    </source>
</evidence>
<evidence type="ECO:0000259" key="7">
    <source>
        <dbReference type="PROSITE" id="PS50977"/>
    </source>
</evidence>
<feature type="region of interest" description="Disordered" evidence="6">
    <location>
        <begin position="1"/>
        <end position="32"/>
    </location>
</feature>
<dbReference type="InterPro" id="IPR001647">
    <property type="entry name" value="HTH_TetR"/>
</dbReference>
<reference evidence="9" key="1">
    <citation type="journal article" date="2019" name="Int. J. Syst. Evol. Microbiol.">
        <title>The Global Catalogue of Microorganisms (GCM) 10K type strain sequencing project: providing services to taxonomists for standard genome sequencing and annotation.</title>
        <authorList>
            <consortium name="The Broad Institute Genomics Platform"/>
            <consortium name="The Broad Institute Genome Sequencing Center for Infectious Disease"/>
            <person name="Wu L."/>
            <person name="Ma J."/>
        </authorList>
    </citation>
    <scope>NUCLEOTIDE SEQUENCE [LARGE SCALE GENOMIC DNA]</scope>
    <source>
        <strain evidence="9">JCM 4586</strain>
    </source>
</reference>
<sequence>MAGGGKGAASGPRTSVWMAGKPAPAPRRVDDQGTGLDRQRIVAATIRLLDAEGIEKFSMRRLAAELGVTAMSVYWYVDNKDDLLEYVLDEIWAEVALPDLSDEGADWRAQLRSLAEAYRRCLAGHPWAPRLLGRYLNLGPRSMAFSNATLAVMNRSGVPQDRLTGALAALFHFVYGFCTIEGLYKERCRDAGVDEEEYFLNVMKVVSAGSDWAATYPAAAEVTESWTEAGSIQEMRERDFSVALDTAIAGIEAMRNHPGNPGTTAP</sequence>
<dbReference type="InterPro" id="IPR050109">
    <property type="entry name" value="HTH-type_TetR-like_transc_reg"/>
</dbReference>
<keyword evidence="1" id="KW-0678">Repressor</keyword>
<dbReference type="PRINTS" id="PR00455">
    <property type="entry name" value="HTHTETR"/>
</dbReference>
<evidence type="ECO:0000313" key="8">
    <source>
        <dbReference type="EMBL" id="GGX93025.1"/>
    </source>
</evidence>
<comment type="caution">
    <text evidence="8">The sequence shown here is derived from an EMBL/GenBank/DDBJ whole genome shotgun (WGS) entry which is preliminary data.</text>
</comment>
<dbReference type="SUPFAM" id="SSF46689">
    <property type="entry name" value="Homeodomain-like"/>
    <property type="match status" value="1"/>
</dbReference>
<dbReference type="PANTHER" id="PTHR30055:SF151">
    <property type="entry name" value="TRANSCRIPTIONAL REGULATORY PROTEIN"/>
    <property type="match status" value="1"/>
</dbReference>
<dbReference type="InterPro" id="IPR036271">
    <property type="entry name" value="Tet_transcr_reg_TetR-rel_C_sf"/>
</dbReference>
<name>A0ABQ2YT36_9ACTN</name>
<organism evidence="8 9">
    <name type="scientific">Streptomyces hiroshimensis</name>
    <dbReference type="NCBI Taxonomy" id="66424"/>
    <lineage>
        <taxon>Bacteria</taxon>
        <taxon>Bacillati</taxon>
        <taxon>Actinomycetota</taxon>
        <taxon>Actinomycetes</taxon>
        <taxon>Kitasatosporales</taxon>
        <taxon>Streptomycetaceae</taxon>
        <taxon>Streptomyces</taxon>
    </lineage>
</organism>
<dbReference type="InterPro" id="IPR003012">
    <property type="entry name" value="Tet_transcr_reg_TetR"/>
</dbReference>
<dbReference type="EMBL" id="BMUT01000009">
    <property type="protein sequence ID" value="GGX93025.1"/>
    <property type="molecule type" value="Genomic_DNA"/>
</dbReference>
<dbReference type="SUPFAM" id="SSF48498">
    <property type="entry name" value="Tetracyclin repressor-like, C-terminal domain"/>
    <property type="match status" value="1"/>
</dbReference>
<feature type="DNA-binding region" description="H-T-H motif" evidence="5">
    <location>
        <begin position="58"/>
        <end position="77"/>
    </location>
</feature>
<keyword evidence="4" id="KW-0804">Transcription</keyword>
<protein>
    <submittedName>
        <fullName evidence="8">TetR family transcriptional regulator</fullName>
    </submittedName>
</protein>
<accession>A0ABQ2YT36</accession>
<dbReference type="PROSITE" id="PS50977">
    <property type="entry name" value="HTH_TETR_2"/>
    <property type="match status" value="1"/>
</dbReference>
<dbReference type="PRINTS" id="PR00400">
    <property type="entry name" value="TETREPRESSOR"/>
</dbReference>
<dbReference type="Proteomes" id="UP000659223">
    <property type="component" value="Unassembled WGS sequence"/>
</dbReference>
<dbReference type="Pfam" id="PF00440">
    <property type="entry name" value="TetR_N"/>
    <property type="match status" value="1"/>
</dbReference>
<dbReference type="Pfam" id="PF02909">
    <property type="entry name" value="TetR_C_1"/>
    <property type="match status" value="1"/>
</dbReference>
<gene>
    <name evidence="8" type="ORF">GCM10010324_43680</name>
</gene>
<evidence type="ECO:0000256" key="1">
    <source>
        <dbReference type="ARBA" id="ARBA00022491"/>
    </source>
</evidence>
<evidence type="ECO:0000256" key="6">
    <source>
        <dbReference type="SAM" id="MobiDB-lite"/>
    </source>
</evidence>
<feature type="domain" description="HTH tetR-type" evidence="7">
    <location>
        <begin position="35"/>
        <end position="95"/>
    </location>
</feature>
<dbReference type="Gene3D" id="1.10.10.60">
    <property type="entry name" value="Homeodomain-like"/>
    <property type="match status" value="1"/>
</dbReference>